<evidence type="ECO:0000256" key="1">
    <source>
        <dbReference type="ARBA" id="ARBA00005189"/>
    </source>
</evidence>
<proteinExistence type="predicted"/>
<evidence type="ECO:0000313" key="5">
    <source>
        <dbReference type="EMBL" id="MBR7748356.1"/>
    </source>
</evidence>
<comment type="pathway">
    <text evidence="1">Lipid metabolism.</text>
</comment>
<evidence type="ECO:0000256" key="2">
    <source>
        <dbReference type="ARBA" id="ARBA00022679"/>
    </source>
</evidence>
<dbReference type="CDD" id="cd07988">
    <property type="entry name" value="LPLAT_ABO13168-like"/>
    <property type="match status" value="1"/>
</dbReference>
<dbReference type="RefSeq" id="WP_212685648.1">
    <property type="nucleotide sequence ID" value="NZ_JAGSPM010000015.1"/>
</dbReference>
<dbReference type="SUPFAM" id="SSF69593">
    <property type="entry name" value="Glycerol-3-phosphate (1)-acyltransferase"/>
    <property type="match status" value="1"/>
</dbReference>
<organism evidence="5 6">
    <name type="scientific">Undibacterium baiyunense</name>
    <dbReference type="NCBI Taxonomy" id="2828731"/>
    <lineage>
        <taxon>Bacteria</taxon>
        <taxon>Pseudomonadati</taxon>
        <taxon>Pseudomonadota</taxon>
        <taxon>Betaproteobacteria</taxon>
        <taxon>Burkholderiales</taxon>
        <taxon>Oxalobacteraceae</taxon>
        <taxon>Undibacterium</taxon>
    </lineage>
</organism>
<keyword evidence="2" id="KW-0808">Transferase</keyword>
<dbReference type="Pfam" id="PF01553">
    <property type="entry name" value="Acyltransferase"/>
    <property type="match status" value="1"/>
</dbReference>
<keyword evidence="3 5" id="KW-0012">Acyltransferase</keyword>
<evidence type="ECO:0000313" key="6">
    <source>
        <dbReference type="Proteomes" id="UP000680158"/>
    </source>
</evidence>
<comment type="caution">
    <text evidence="5">The sequence shown here is derived from an EMBL/GenBank/DDBJ whole genome shotgun (WGS) entry which is preliminary data.</text>
</comment>
<accession>A0A941I5B1</accession>
<gene>
    <name evidence="5" type="ORF">KDM92_17355</name>
</gene>
<dbReference type="GO" id="GO:0003841">
    <property type="term" value="F:1-acylglycerol-3-phosphate O-acyltransferase activity"/>
    <property type="evidence" value="ECO:0007669"/>
    <property type="project" value="TreeGrafter"/>
</dbReference>
<dbReference type="SMART" id="SM00563">
    <property type="entry name" value="PlsC"/>
    <property type="match status" value="1"/>
</dbReference>
<dbReference type="EMBL" id="JAGSPM010000015">
    <property type="protein sequence ID" value="MBR7748356.1"/>
    <property type="molecule type" value="Genomic_DNA"/>
</dbReference>
<dbReference type="PANTHER" id="PTHR10434:SF9">
    <property type="entry name" value="PHOSPHOLIPID_GLYCEROL ACYLTRANSFERASE DOMAIN-CONTAINING PROTEIN"/>
    <property type="match status" value="1"/>
</dbReference>
<dbReference type="InterPro" id="IPR002123">
    <property type="entry name" value="Plipid/glycerol_acylTrfase"/>
</dbReference>
<dbReference type="GO" id="GO:0006654">
    <property type="term" value="P:phosphatidic acid biosynthetic process"/>
    <property type="evidence" value="ECO:0007669"/>
    <property type="project" value="TreeGrafter"/>
</dbReference>
<name>A0A941I5B1_9BURK</name>
<dbReference type="Proteomes" id="UP000680158">
    <property type="component" value="Unassembled WGS sequence"/>
</dbReference>
<reference evidence="5 6" key="1">
    <citation type="submission" date="2021-04" db="EMBL/GenBank/DDBJ databases">
        <title>novel species isolated from subtropical streams in China.</title>
        <authorList>
            <person name="Lu H."/>
        </authorList>
    </citation>
    <scope>NUCLEOTIDE SEQUENCE [LARGE SCALE GENOMIC DNA]</scope>
    <source>
        <strain evidence="5 6">BYS107W</strain>
    </source>
</reference>
<sequence>MHFTIFKTPIINTLMRWISMLILRLLGWRVDHTAADIQKGVLIAAPHTSNWDFPIALMICFVLRLDVYWMGKSSLFPPVLGAIMRWLGGIPVDRSRAGNLVEATIEAFNQNEKLLVIVPPEGTRGKVTRWKTGFYYIAQGAGVPLGLGYVDFKEKIGGVGKLFYPCGNIDEDMVLIKQFYAGFTGKNPQQFDAEQIQVNVSKPADKEPD</sequence>
<feature type="domain" description="Phospholipid/glycerol acyltransferase" evidence="4">
    <location>
        <begin position="41"/>
        <end position="150"/>
    </location>
</feature>
<keyword evidence="6" id="KW-1185">Reference proteome</keyword>
<dbReference type="AlphaFoldDB" id="A0A941I5B1"/>
<protein>
    <submittedName>
        <fullName evidence="5">Lysophospholipid acyltransferase family protein</fullName>
    </submittedName>
</protein>
<evidence type="ECO:0000259" key="4">
    <source>
        <dbReference type="SMART" id="SM00563"/>
    </source>
</evidence>
<dbReference type="PANTHER" id="PTHR10434">
    <property type="entry name" value="1-ACYL-SN-GLYCEROL-3-PHOSPHATE ACYLTRANSFERASE"/>
    <property type="match status" value="1"/>
</dbReference>
<evidence type="ECO:0000256" key="3">
    <source>
        <dbReference type="ARBA" id="ARBA00023315"/>
    </source>
</evidence>